<dbReference type="Gene3D" id="3.40.50.620">
    <property type="entry name" value="HUPs"/>
    <property type="match status" value="1"/>
</dbReference>
<dbReference type="InterPro" id="IPR014729">
    <property type="entry name" value="Rossmann-like_a/b/a_fold"/>
</dbReference>
<dbReference type="HOGENOM" id="CLU_029244_1_3_1"/>
<dbReference type="CDD" id="cd00806">
    <property type="entry name" value="TrpRS_core"/>
    <property type="match status" value="1"/>
</dbReference>
<keyword evidence="13" id="KW-1185">Reference proteome</keyword>
<keyword evidence="5 11" id="KW-0547">Nucleotide-binding</keyword>
<sequence length="385" mass="42657">MLAACKRVRNPLTAKVPSLFFCSVGRQSDRRSLATEAANQSTDHVIFSGIQPTGVPHLGNYLGALQQWVKLQESSSTATRLLYSIVDLHAITIPQDPRLLKQWKREGIATLLAIGLDPERSILFYQSSVPAHSELMWILSTTASMGYLSRMTQWKSKLSLPEDASPLEESSKSKLKLGLFSYPVLQAADILVHRATHVPVGEDQSQHLEFSRECVTNFNHAYGPRLVSPKTILSPAKRVMSLQEPHLKMSKSHSDPRSRILITDSAKEIHQKLKTALTDSINSVSYDPDNRPAVSNLLQLLSHFDAQGRSPEELGKVHANLGLGAFKKIVADTISDHLDPIRKRWHEVMQEGNGAYVDHVERIGAKKARDSADATMAIVREAVGL</sequence>
<protein>
    <recommendedName>
        <fullName evidence="10">Tryptophan--tRNA ligase, mitochondrial</fullName>
        <ecNumber evidence="3">6.1.1.2</ecNumber>
    </recommendedName>
    <alternativeName>
        <fullName evidence="9">Tryptophanyl-tRNA synthetase</fullName>
    </alternativeName>
</protein>
<evidence type="ECO:0000256" key="6">
    <source>
        <dbReference type="ARBA" id="ARBA00022840"/>
    </source>
</evidence>
<proteinExistence type="inferred from homology"/>
<dbReference type="GO" id="GO:0070183">
    <property type="term" value="P:mitochondrial tryptophanyl-tRNA aminoacylation"/>
    <property type="evidence" value="ECO:0007669"/>
    <property type="project" value="EnsemblFungi"/>
</dbReference>
<evidence type="ECO:0000256" key="2">
    <source>
        <dbReference type="ARBA" id="ARBA00005594"/>
    </source>
</evidence>
<dbReference type="PANTHER" id="PTHR43766:SF1">
    <property type="entry name" value="TRYPTOPHAN--TRNA LIGASE, MITOCHONDRIAL"/>
    <property type="match status" value="1"/>
</dbReference>
<dbReference type="SUPFAM" id="SSF52374">
    <property type="entry name" value="Nucleotidylyl transferase"/>
    <property type="match status" value="1"/>
</dbReference>
<dbReference type="FunCoup" id="A0A0C3HVD1">
    <property type="interactions" value="422"/>
</dbReference>
<evidence type="ECO:0000256" key="1">
    <source>
        <dbReference type="ARBA" id="ARBA00004305"/>
    </source>
</evidence>
<dbReference type="FunFam" id="3.40.50.620:FF:000082">
    <property type="entry name" value="MSW1p Mitochondrial tryptophanyl-tRNA synthetase"/>
    <property type="match status" value="1"/>
</dbReference>
<name>A0A0C3HVD1_OIDMZ</name>
<dbReference type="PRINTS" id="PR01039">
    <property type="entry name" value="TRNASYNTHTRP"/>
</dbReference>
<dbReference type="Proteomes" id="UP000054321">
    <property type="component" value="Unassembled WGS sequence"/>
</dbReference>
<evidence type="ECO:0000256" key="11">
    <source>
        <dbReference type="RuleBase" id="RU363036"/>
    </source>
</evidence>
<dbReference type="PROSITE" id="PS00178">
    <property type="entry name" value="AA_TRNA_LIGASE_I"/>
    <property type="match status" value="1"/>
</dbReference>
<dbReference type="Pfam" id="PF00579">
    <property type="entry name" value="tRNA-synt_1b"/>
    <property type="match status" value="1"/>
</dbReference>
<dbReference type="Gene3D" id="1.10.240.10">
    <property type="entry name" value="Tyrosyl-Transfer RNA Synthetase"/>
    <property type="match status" value="1"/>
</dbReference>
<dbReference type="OrthoDB" id="15808at2759"/>
<evidence type="ECO:0000313" key="13">
    <source>
        <dbReference type="Proteomes" id="UP000054321"/>
    </source>
</evidence>
<dbReference type="InterPro" id="IPR001412">
    <property type="entry name" value="aa-tRNA-synth_I_CS"/>
</dbReference>
<evidence type="ECO:0000256" key="7">
    <source>
        <dbReference type="ARBA" id="ARBA00022917"/>
    </source>
</evidence>
<evidence type="ECO:0000256" key="8">
    <source>
        <dbReference type="ARBA" id="ARBA00023146"/>
    </source>
</evidence>
<dbReference type="InterPro" id="IPR002305">
    <property type="entry name" value="aa-tRNA-synth_Ic"/>
</dbReference>
<dbReference type="InParanoid" id="A0A0C3HVD1"/>
<reference evidence="13" key="2">
    <citation type="submission" date="2015-01" db="EMBL/GenBank/DDBJ databases">
        <title>Evolutionary Origins and Diversification of the Mycorrhizal Mutualists.</title>
        <authorList>
            <consortium name="DOE Joint Genome Institute"/>
            <consortium name="Mycorrhizal Genomics Consortium"/>
            <person name="Kohler A."/>
            <person name="Kuo A."/>
            <person name="Nagy L.G."/>
            <person name="Floudas D."/>
            <person name="Copeland A."/>
            <person name="Barry K.W."/>
            <person name="Cichocki N."/>
            <person name="Veneault-Fourrey C."/>
            <person name="LaButti K."/>
            <person name="Lindquist E.A."/>
            <person name="Lipzen A."/>
            <person name="Lundell T."/>
            <person name="Morin E."/>
            <person name="Murat C."/>
            <person name="Riley R."/>
            <person name="Ohm R."/>
            <person name="Sun H."/>
            <person name="Tunlid A."/>
            <person name="Henrissat B."/>
            <person name="Grigoriev I.V."/>
            <person name="Hibbett D.S."/>
            <person name="Martin F."/>
        </authorList>
    </citation>
    <scope>NUCLEOTIDE SEQUENCE [LARGE SCALE GENOMIC DNA]</scope>
    <source>
        <strain evidence="13">Zn</strain>
    </source>
</reference>
<dbReference type="InterPro" id="IPR050203">
    <property type="entry name" value="Trp-tRNA_synthetase"/>
</dbReference>
<keyword evidence="8 11" id="KW-0030">Aminoacyl-tRNA synthetase</keyword>
<dbReference type="GO" id="GO:0005759">
    <property type="term" value="C:mitochondrial matrix"/>
    <property type="evidence" value="ECO:0007669"/>
    <property type="project" value="UniProtKB-SubCell"/>
</dbReference>
<keyword evidence="7 11" id="KW-0648">Protein biosynthesis</keyword>
<dbReference type="FunFam" id="1.10.240.10:FF:000002">
    <property type="entry name" value="Tryptophan--tRNA ligase"/>
    <property type="match status" value="1"/>
</dbReference>
<comment type="subcellular location">
    <subcellularLocation>
        <location evidence="1">Mitochondrion matrix</location>
    </subcellularLocation>
</comment>
<dbReference type="PANTHER" id="PTHR43766">
    <property type="entry name" value="TRYPTOPHAN--TRNA LIGASE, MITOCHONDRIAL"/>
    <property type="match status" value="1"/>
</dbReference>
<evidence type="ECO:0000256" key="3">
    <source>
        <dbReference type="ARBA" id="ARBA00013161"/>
    </source>
</evidence>
<dbReference type="GO" id="GO:0005524">
    <property type="term" value="F:ATP binding"/>
    <property type="evidence" value="ECO:0007669"/>
    <property type="project" value="UniProtKB-KW"/>
</dbReference>
<organism evidence="12 13">
    <name type="scientific">Oidiodendron maius (strain Zn)</name>
    <dbReference type="NCBI Taxonomy" id="913774"/>
    <lineage>
        <taxon>Eukaryota</taxon>
        <taxon>Fungi</taxon>
        <taxon>Dikarya</taxon>
        <taxon>Ascomycota</taxon>
        <taxon>Pezizomycotina</taxon>
        <taxon>Leotiomycetes</taxon>
        <taxon>Leotiomycetes incertae sedis</taxon>
        <taxon>Myxotrichaceae</taxon>
        <taxon>Oidiodendron</taxon>
    </lineage>
</organism>
<accession>A0A0C3HVD1</accession>
<evidence type="ECO:0000256" key="9">
    <source>
        <dbReference type="ARBA" id="ARBA00030268"/>
    </source>
</evidence>
<evidence type="ECO:0000256" key="5">
    <source>
        <dbReference type="ARBA" id="ARBA00022741"/>
    </source>
</evidence>
<evidence type="ECO:0000256" key="10">
    <source>
        <dbReference type="ARBA" id="ARBA00069760"/>
    </source>
</evidence>
<evidence type="ECO:0000256" key="4">
    <source>
        <dbReference type="ARBA" id="ARBA00022598"/>
    </source>
</evidence>
<reference evidence="12 13" key="1">
    <citation type="submission" date="2014-04" db="EMBL/GenBank/DDBJ databases">
        <authorList>
            <consortium name="DOE Joint Genome Institute"/>
            <person name="Kuo A."/>
            <person name="Martino E."/>
            <person name="Perotto S."/>
            <person name="Kohler A."/>
            <person name="Nagy L.G."/>
            <person name="Floudas D."/>
            <person name="Copeland A."/>
            <person name="Barry K.W."/>
            <person name="Cichocki N."/>
            <person name="Veneault-Fourrey C."/>
            <person name="LaButti K."/>
            <person name="Lindquist E.A."/>
            <person name="Lipzen A."/>
            <person name="Lundell T."/>
            <person name="Morin E."/>
            <person name="Murat C."/>
            <person name="Sun H."/>
            <person name="Tunlid A."/>
            <person name="Henrissat B."/>
            <person name="Grigoriev I.V."/>
            <person name="Hibbett D.S."/>
            <person name="Martin F."/>
            <person name="Nordberg H.P."/>
            <person name="Cantor M.N."/>
            <person name="Hua S.X."/>
        </authorList>
    </citation>
    <scope>NUCLEOTIDE SEQUENCE [LARGE SCALE GENOMIC DNA]</scope>
    <source>
        <strain evidence="12 13">Zn</strain>
    </source>
</reference>
<gene>
    <name evidence="12" type="ORF">OIDMADRAFT_141789</name>
</gene>
<keyword evidence="6 11" id="KW-0067">ATP-binding</keyword>
<dbReference type="EC" id="6.1.1.2" evidence="3"/>
<comment type="similarity">
    <text evidence="2 11">Belongs to the class-I aminoacyl-tRNA synthetase family.</text>
</comment>
<keyword evidence="4 11" id="KW-0436">Ligase</keyword>
<dbReference type="AlphaFoldDB" id="A0A0C3HVD1"/>
<evidence type="ECO:0000313" key="12">
    <source>
        <dbReference type="EMBL" id="KIN06172.1"/>
    </source>
</evidence>
<dbReference type="EMBL" id="KN832871">
    <property type="protein sequence ID" value="KIN06172.1"/>
    <property type="molecule type" value="Genomic_DNA"/>
</dbReference>
<dbReference type="InterPro" id="IPR002306">
    <property type="entry name" value="Trp-tRNA-ligase"/>
</dbReference>
<dbReference type="STRING" id="913774.A0A0C3HVD1"/>
<dbReference type="NCBIfam" id="TIGR00233">
    <property type="entry name" value="trpS"/>
    <property type="match status" value="1"/>
</dbReference>
<dbReference type="GO" id="GO:0004830">
    <property type="term" value="F:tryptophan-tRNA ligase activity"/>
    <property type="evidence" value="ECO:0007669"/>
    <property type="project" value="UniProtKB-EC"/>
</dbReference>